<dbReference type="AlphaFoldDB" id="A0A6M6JIN8"/>
<evidence type="ECO:0000313" key="4">
    <source>
        <dbReference type="EMBL" id="QJY47035.1"/>
    </source>
</evidence>
<dbReference type="EMBL" id="CP053564">
    <property type="protein sequence ID" value="QJY47035.1"/>
    <property type="molecule type" value="Genomic_DNA"/>
</dbReference>
<dbReference type="SUPFAM" id="SSF51126">
    <property type="entry name" value="Pectin lyase-like"/>
    <property type="match status" value="1"/>
</dbReference>
<reference evidence="4 5" key="1">
    <citation type="submission" date="2020-05" db="EMBL/GenBank/DDBJ databases">
        <authorList>
            <person name="Mo P."/>
        </authorList>
    </citation>
    <scope>NUCLEOTIDE SEQUENCE [LARGE SCALE GENOMIC DNA]</scope>
    <source>
        <strain evidence="4 5">Gen01</strain>
    </source>
</reference>
<feature type="region of interest" description="Disordered" evidence="1">
    <location>
        <begin position="35"/>
        <end position="55"/>
    </location>
</feature>
<evidence type="ECO:0000256" key="1">
    <source>
        <dbReference type="SAM" id="MobiDB-lite"/>
    </source>
</evidence>
<dbReference type="Proteomes" id="UP000505377">
    <property type="component" value="Chromosome"/>
</dbReference>
<feature type="chain" id="PRO_5039350498" evidence="2">
    <location>
        <begin position="32"/>
        <end position="522"/>
    </location>
</feature>
<evidence type="ECO:0000256" key="2">
    <source>
        <dbReference type="SAM" id="SignalP"/>
    </source>
</evidence>
<sequence length="522" mass="54560">MSHTTPTGRRRRGAALASAVAGLVLITACQVAPPAAPGGGAEGGPTGAGPGLPTGPVGAVCDNTVPGPAEPPPGAVVVRAGVVGDLRAQVDASPPGAVFWLEPGTHTLTPDQYASITPRDGDTFLGAPGAVLDGRGVNQYAFVSTAVDVTVAHLVVTGFVPPADQGVVNHDSGDGWVIEHNTIQGNKGAGMMAGDRQVVRGNCLRANGQYGMNAYQPGNGITGLLVEGNEIVGNNTDDWEARVEGCGCTGGVKFWAVNGADVRGNWVHDNRGPGLWGDTNNNDFLVEGNVIEDNDGEALFYETSYNLVFRDNVVRRNAIVSGKTFAQDTDDFPVGSVYLSESGGEPRVPARTDRIEITGNAFEDNWSGITLWENADRFCNSAANTSTGNCTLLVPDVTACSQPAIASEPLYSDCRWKTQRVDIHGNTFTADPAVTGCAPGYADRMAVLSNVGTYPDWSPYQGDVVQQAIVRDQDVQWFDNAYVGSWTFLVGSTGRSVPVTEWQAGETAQDDGSTFSPGPGGC</sequence>
<protein>
    <submittedName>
        <fullName evidence="4">Right-handed parallel beta-helix repeat-containing protein</fullName>
    </submittedName>
</protein>
<gene>
    <name evidence="4" type="ORF">HOP40_15445</name>
</gene>
<dbReference type="KEGG" id="pbro:HOP40_15445"/>
<keyword evidence="5" id="KW-1185">Reference proteome</keyword>
<accession>A0A6M6JIN8</accession>
<organism evidence="4 5">
    <name type="scientific">Pseudonocardia broussonetiae</name>
    <dbReference type="NCBI Taxonomy" id="2736640"/>
    <lineage>
        <taxon>Bacteria</taxon>
        <taxon>Bacillati</taxon>
        <taxon>Actinomycetota</taxon>
        <taxon>Actinomycetes</taxon>
        <taxon>Pseudonocardiales</taxon>
        <taxon>Pseudonocardiaceae</taxon>
        <taxon>Pseudonocardia</taxon>
    </lineage>
</organism>
<feature type="compositionally biased region" description="Gly residues" evidence="1">
    <location>
        <begin position="37"/>
        <end position="52"/>
    </location>
</feature>
<name>A0A6M6JIN8_9PSEU</name>
<dbReference type="InterPro" id="IPR012334">
    <property type="entry name" value="Pectin_lyas_fold"/>
</dbReference>
<feature type="signal peptide" evidence="2">
    <location>
        <begin position="1"/>
        <end position="31"/>
    </location>
</feature>
<evidence type="ECO:0000259" key="3">
    <source>
        <dbReference type="Pfam" id="PF13229"/>
    </source>
</evidence>
<feature type="domain" description="Right handed beta helix" evidence="3">
    <location>
        <begin position="170"/>
        <end position="320"/>
    </location>
</feature>
<dbReference type="SMART" id="SM00710">
    <property type="entry name" value="PbH1"/>
    <property type="match status" value="6"/>
</dbReference>
<dbReference type="InterPro" id="IPR011050">
    <property type="entry name" value="Pectin_lyase_fold/virulence"/>
</dbReference>
<dbReference type="InterPro" id="IPR039448">
    <property type="entry name" value="Beta_helix"/>
</dbReference>
<dbReference type="Gene3D" id="2.160.20.10">
    <property type="entry name" value="Single-stranded right-handed beta-helix, Pectin lyase-like"/>
    <property type="match status" value="1"/>
</dbReference>
<keyword evidence="2" id="KW-0732">Signal</keyword>
<dbReference type="InterPro" id="IPR006626">
    <property type="entry name" value="PbH1"/>
</dbReference>
<dbReference type="RefSeq" id="WP_172159183.1">
    <property type="nucleotide sequence ID" value="NZ_CP053564.1"/>
</dbReference>
<evidence type="ECO:0000313" key="5">
    <source>
        <dbReference type="Proteomes" id="UP000505377"/>
    </source>
</evidence>
<proteinExistence type="predicted"/>
<dbReference type="Pfam" id="PF13229">
    <property type="entry name" value="Beta_helix"/>
    <property type="match status" value="1"/>
</dbReference>